<evidence type="ECO:0000313" key="6">
    <source>
        <dbReference type="Proteomes" id="UP000238493"/>
    </source>
</evidence>
<dbReference type="InterPro" id="IPR002577">
    <property type="entry name" value="HTH_HxlR"/>
</dbReference>
<dbReference type="InterPro" id="IPR036388">
    <property type="entry name" value="WH-like_DNA-bd_sf"/>
</dbReference>
<dbReference type="Proteomes" id="UP000238493">
    <property type="component" value="Unassembled WGS sequence"/>
</dbReference>
<reference evidence="5 6" key="1">
    <citation type="submission" date="2018-02" db="EMBL/GenBank/DDBJ databases">
        <title>Draft genome sequence of Ochrobactrum oryzae found in Brazil.</title>
        <authorList>
            <person name="Cerdeira L."/>
            <person name="Andrade F."/>
            <person name="Zacariotto T."/>
            <person name="Barbosa B."/>
            <person name="Santos S."/>
            <person name="Cassetari V."/>
            <person name="Lincopan N."/>
        </authorList>
    </citation>
    <scope>NUCLEOTIDE SEQUENCE [LARGE SCALE GENOMIC DNA]</scope>
    <source>
        <strain evidence="5 6">OA447</strain>
    </source>
</reference>
<dbReference type="AlphaFoldDB" id="A0A2S7J4Y4"/>
<evidence type="ECO:0000259" key="4">
    <source>
        <dbReference type="PROSITE" id="PS51118"/>
    </source>
</evidence>
<dbReference type="Pfam" id="PF01638">
    <property type="entry name" value="HxlR"/>
    <property type="match status" value="1"/>
</dbReference>
<keyword evidence="2" id="KW-0238">DNA-binding</keyword>
<gene>
    <name evidence="5" type="ORF">C3731_01715</name>
</gene>
<keyword evidence="1" id="KW-0805">Transcription regulation</keyword>
<sequence>MDTKRTVRNTATVDDSKDRALTREMIDRIGDKWTLLIIAALGERDHMRFTELRDGIVGISQKMLTKTLRQLERDGLLNRKVYPVVPPRVEYRLTPLGHSLLALVSGICSWVSAHLPEIEDARQAFDSGE</sequence>
<evidence type="ECO:0000313" key="5">
    <source>
        <dbReference type="EMBL" id="PQA75317.1"/>
    </source>
</evidence>
<dbReference type="InterPro" id="IPR036390">
    <property type="entry name" value="WH_DNA-bd_sf"/>
</dbReference>
<dbReference type="SUPFAM" id="SSF46785">
    <property type="entry name" value="Winged helix' DNA-binding domain"/>
    <property type="match status" value="1"/>
</dbReference>
<dbReference type="PROSITE" id="PS51118">
    <property type="entry name" value="HTH_HXLR"/>
    <property type="match status" value="1"/>
</dbReference>
<keyword evidence="6" id="KW-1185">Reference proteome</keyword>
<evidence type="ECO:0000256" key="1">
    <source>
        <dbReference type="ARBA" id="ARBA00023015"/>
    </source>
</evidence>
<feature type="domain" description="HTH hxlR-type" evidence="4">
    <location>
        <begin position="20"/>
        <end position="119"/>
    </location>
</feature>
<protein>
    <submittedName>
        <fullName evidence="5">Transcriptional regulator</fullName>
    </submittedName>
</protein>
<comment type="caution">
    <text evidence="5">The sequence shown here is derived from an EMBL/GenBank/DDBJ whole genome shotgun (WGS) entry which is preliminary data.</text>
</comment>
<organism evidence="5 6">
    <name type="scientific">Brucella oryzae</name>
    <dbReference type="NCBI Taxonomy" id="335286"/>
    <lineage>
        <taxon>Bacteria</taxon>
        <taxon>Pseudomonadati</taxon>
        <taxon>Pseudomonadota</taxon>
        <taxon>Alphaproteobacteria</taxon>
        <taxon>Hyphomicrobiales</taxon>
        <taxon>Brucellaceae</taxon>
        <taxon>Brucella/Ochrobactrum group</taxon>
        <taxon>Brucella</taxon>
    </lineage>
</organism>
<dbReference type="Gene3D" id="1.10.10.10">
    <property type="entry name" value="Winged helix-like DNA-binding domain superfamily/Winged helix DNA-binding domain"/>
    <property type="match status" value="1"/>
</dbReference>
<dbReference type="PANTHER" id="PTHR33204">
    <property type="entry name" value="TRANSCRIPTIONAL REGULATOR, MARR FAMILY"/>
    <property type="match status" value="1"/>
</dbReference>
<keyword evidence="3" id="KW-0804">Transcription</keyword>
<dbReference type="PANTHER" id="PTHR33204:SF39">
    <property type="entry name" value="TRANSCRIPTIONAL REGULATORY PROTEIN"/>
    <property type="match status" value="1"/>
</dbReference>
<accession>A0A2S7J4Y4</accession>
<name>A0A2S7J4Y4_9HYPH</name>
<dbReference type="RefSeq" id="WP_067182935.1">
    <property type="nucleotide sequence ID" value="NZ_PTRC01000005.1"/>
</dbReference>
<evidence type="ECO:0000256" key="2">
    <source>
        <dbReference type="ARBA" id="ARBA00023125"/>
    </source>
</evidence>
<evidence type="ECO:0000256" key="3">
    <source>
        <dbReference type="ARBA" id="ARBA00023163"/>
    </source>
</evidence>
<dbReference type="OrthoDB" id="9800350at2"/>
<proteinExistence type="predicted"/>
<dbReference type="GO" id="GO:0003677">
    <property type="term" value="F:DNA binding"/>
    <property type="evidence" value="ECO:0007669"/>
    <property type="project" value="UniProtKB-KW"/>
</dbReference>
<dbReference type="EMBL" id="PTRC01000005">
    <property type="protein sequence ID" value="PQA75317.1"/>
    <property type="molecule type" value="Genomic_DNA"/>
</dbReference>